<feature type="signal peptide" evidence="1">
    <location>
        <begin position="1"/>
        <end position="22"/>
    </location>
</feature>
<dbReference type="Pfam" id="PF08238">
    <property type="entry name" value="Sel1"/>
    <property type="match status" value="7"/>
</dbReference>
<evidence type="ECO:0000313" key="2">
    <source>
        <dbReference type="EMBL" id="WAW10049.1"/>
    </source>
</evidence>
<dbReference type="InterPro" id="IPR050767">
    <property type="entry name" value="Sel1_AlgK"/>
</dbReference>
<accession>A0A9E9P2M6</accession>
<gene>
    <name evidence="2" type="ORF">NB640_12665</name>
</gene>
<proteinExistence type="predicted"/>
<dbReference type="Proteomes" id="UP001156215">
    <property type="component" value="Chromosome"/>
</dbReference>
<evidence type="ECO:0008006" key="4">
    <source>
        <dbReference type="Google" id="ProtNLM"/>
    </source>
</evidence>
<organism evidence="2 3">
    <name type="scientific">Oxalobacter vibrioformis</name>
    <dbReference type="NCBI Taxonomy" id="933080"/>
    <lineage>
        <taxon>Bacteria</taxon>
        <taxon>Pseudomonadati</taxon>
        <taxon>Pseudomonadota</taxon>
        <taxon>Betaproteobacteria</taxon>
        <taxon>Burkholderiales</taxon>
        <taxon>Oxalobacteraceae</taxon>
        <taxon>Oxalobacter</taxon>
    </lineage>
</organism>
<sequence length="326" mass="36768">MKTVLKLFLVVLTCAIAGYAFSGELGDADALYDKGQYRKALEIYLKYPDHPGVQNNIGMIYMKPGMRNEKEALKWFHKSGAQGNTTALYHLGMAYQKGIGVNADKAMALKYYRDAADRGMPEAMNAVGLFYDNGWGIRQNEQQAAKWYQKAADHGNALGHCNLAYVLMYGKIIKHDYNKAHAVLNQCLQANPDNACCNGRLSELYADGWGVSRDFKKAHELRVKAAAGDDAVDMYMMGRDLDYGIGVEKDQTAALNWYQKAAAKDHAKSMYRLYEVYEYGKLGQAVDKKKAAEWRARAEKAMKEQGLSRNEWVDDFRLKMEEADKD</sequence>
<dbReference type="RefSeq" id="WP_269309052.1">
    <property type="nucleotide sequence ID" value="NZ_CP098242.1"/>
</dbReference>
<evidence type="ECO:0000256" key="1">
    <source>
        <dbReference type="SAM" id="SignalP"/>
    </source>
</evidence>
<dbReference type="InterPro" id="IPR011990">
    <property type="entry name" value="TPR-like_helical_dom_sf"/>
</dbReference>
<dbReference type="PANTHER" id="PTHR11102:SF160">
    <property type="entry name" value="ERAD-ASSOCIATED E3 UBIQUITIN-PROTEIN LIGASE COMPONENT HRD3"/>
    <property type="match status" value="1"/>
</dbReference>
<dbReference type="SMART" id="SM00671">
    <property type="entry name" value="SEL1"/>
    <property type="match status" value="7"/>
</dbReference>
<dbReference type="EMBL" id="CP098242">
    <property type="protein sequence ID" value="WAW10049.1"/>
    <property type="molecule type" value="Genomic_DNA"/>
</dbReference>
<keyword evidence="3" id="KW-1185">Reference proteome</keyword>
<dbReference type="Gene3D" id="1.25.40.10">
    <property type="entry name" value="Tetratricopeptide repeat domain"/>
    <property type="match status" value="2"/>
</dbReference>
<dbReference type="KEGG" id="ovb:NB640_12665"/>
<reference evidence="2" key="1">
    <citation type="journal article" date="2022" name="Front. Microbiol.">
        <title>New perspectives on an old grouping: The genomic and phenotypic variability of Oxalobacter formigenes and the implications for calcium oxalate stone prevention.</title>
        <authorList>
            <person name="Chmiel J.A."/>
            <person name="Carr C."/>
            <person name="Stuivenberg G.A."/>
            <person name="Venema R."/>
            <person name="Chanyi R.M."/>
            <person name="Al K.F."/>
            <person name="Giguere D."/>
            <person name="Say H."/>
            <person name="Akouris P.P."/>
            <person name="Dominguez Romero S.A."/>
            <person name="Kwong A."/>
            <person name="Tai V."/>
            <person name="Koval S.F."/>
            <person name="Razvi H."/>
            <person name="Bjazevic J."/>
            <person name="Burton J.P."/>
        </authorList>
    </citation>
    <scope>NUCLEOTIDE SEQUENCE</scope>
    <source>
        <strain evidence="2">WoOx3</strain>
    </source>
</reference>
<dbReference type="PANTHER" id="PTHR11102">
    <property type="entry name" value="SEL-1-LIKE PROTEIN"/>
    <property type="match status" value="1"/>
</dbReference>
<protein>
    <recommendedName>
        <fullName evidence="4">Beta-lactamase</fullName>
    </recommendedName>
</protein>
<name>A0A9E9P2M6_9BURK</name>
<evidence type="ECO:0000313" key="3">
    <source>
        <dbReference type="Proteomes" id="UP001156215"/>
    </source>
</evidence>
<keyword evidence="1" id="KW-0732">Signal</keyword>
<dbReference type="SUPFAM" id="SSF81901">
    <property type="entry name" value="HCP-like"/>
    <property type="match status" value="2"/>
</dbReference>
<feature type="chain" id="PRO_5039601897" description="Beta-lactamase" evidence="1">
    <location>
        <begin position="23"/>
        <end position="326"/>
    </location>
</feature>
<dbReference type="InterPro" id="IPR006597">
    <property type="entry name" value="Sel1-like"/>
</dbReference>
<dbReference type="AlphaFoldDB" id="A0A9E9P2M6"/>